<dbReference type="Gramene" id="KJB73943">
    <property type="protein sequence ID" value="KJB73943"/>
    <property type="gene ID" value="B456_011G262700"/>
</dbReference>
<feature type="domain" description="Factor of DNA methylation 1-5/IDN2" evidence="2">
    <location>
        <begin position="176"/>
        <end position="252"/>
    </location>
</feature>
<dbReference type="Pfam" id="PF03469">
    <property type="entry name" value="XH"/>
    <property type="match status" value="2"/>
</dbReference>
<organism evidence="3 4">
    <name type="scientific">Gossypium raimondii</name>
    <name type="common">Peruvian cotton</name>
    <name type="synonym">Gossypium klotzschianum subsp. raimondii</name>
    <dbReference type="NCBI Taxonomy" id="29730"/>
    <lineage>
        <taxon>Eukaryota</taxon>
        <taxon>Viridiplantae</taxon>
        <taxon>Streptophyta</taxon>
        <taxon>Embryophyta</taxon>
        <taxon>Tracheophyta</taxon>
        <taxon>Spermatophyta</taxon>
        <taxon>Magnoliopsida</taxon>
        <taxon>eudicotyledons</taxon>
        <taxon>Gunneridae</taxon>
        <taxon>Pentapetalae</taxon>
        <taxon>rosids</taxon>
        <taxon>malvids</taxon>
        <taxon>Malvales</taxon>
        <taxon>Malvaceae</taxon>
        <taxon>Malvoideae</taxon>
        <taxon>Gossypium</taxon>
    </lineage>
</organism>
<accession>A0A0D2TDX9</accession>
<dbReference type="PANTHER" id="PTHR21596:SF82">
    <property type="entry name" value="FACTOR OF DNA METHYLATION 5-LIKE"/>
    <property type="match status" value="1"/>
</dbReference>
<sequence length="261" mass="30968">MAALWITQEEELQNRIIQLEKELSRKQALDSEVERLSGSLDAIGKMEDGDYVDVLRKLEEYLKDVETLNRSLIAREYRSNDQYIMESESTIGIKRMGELNPEPFLDECKKKFAVDDWCLKSEQLFSLWQQHIRNPLWHPFKSIHTSYLDYLFLNRSSLNRKSFSFTHHCCKCCRTTSKHIRLIVDEDNEGLKELRNEWGETIYMAVTVALLEMEEYNPSGRYIVFELWNFKDDRKASLKEAIEILIHHLQNKLSRSLYFSN</sequence>
<evidence type="ECO:0000259" key="2">
    <source>
        <dbReference type="Pfam" id="PF03469"/>
    </source>
</evidence>
<dbReference type="Proteomes" id="UP000032304">
    <property type="component" value="Chromosome 11"/>
</dbReference>
<keyword evidence="4" id="KW-1185">Reference proteome</keyword>
<dbReference type="AlphaFoldDB" id="A0A0D2TDX9"/>
<dbReference type="OMA" id="ALWITQE"/>
<dbReference type="PANTHER" id="PTHR21596">
    <property type="entry name" value="RIBONUCLEASE P SUBUNIT P38"/>
    <property type="match status" value="1"/>
</dbReference>
<feature type="domain" description="Factor of DNA methylation 1-5/IDN2" evidence="2">
    <location>
        <begin position="94"/>
        <end position="145"/>
    </location>
</feature>
<dbReference type="InterPro" id="IPR005379">
    <property type="entry name" value="FDM1-5/IDN2_XH"/>
</dbReference>
<protein>
    <recommendedName>
        <fullName evidence="2">Factor of DNA methylation 1-5/IDN2 domain-containing protein</fullName>
    </recommendedName>
</protein>
<evidence type="ECO:0000313" key="3">
    <source>
        <dbReference type="EMBL" id="KJB73943.1"/>
    </source>
</evidence>
<dbReference type="STRING" id="29730.A0A0D2TDX9"/>
<keyword evidence="1" id="KW-0175">Coiled coil</keyword>
<feature type="coiled-coil region" evidence="1">
    <location>
        <begin position="2"/>
        <end position="29"/>
    </location>
</feature>
<dbReference type="InterPro" id="IPR045177">
    <property type="entry name" value="FDM1-5/IDN2"/>
</dbReference>
<reference evidence="3 4" key="1">
    <citation type="journal article" date="2012" name="Nature">
        <title>Repeated polyploidization of Gossypium genomes and the evolution of spinnable cotton fibres.</title>
        <authorList>
            <person name="Paterson A.H."/>
            <person name="Wendel J.F."/>
            <person name="Gundlach H."/>
            <person name="Guo H."/>
            <person name="Jenkins J."/>
            <person name="Jin D."/>
            <person name="Llewellyn D."/>
            <person name="Showmaker K.C."/>
            <person name="Shu S."/>
            <person name="Udall J."/>
            <person name="Yoo M.J."/>
            <person name="Byers R."/>
            <person name="Chen W."/>
            <person name="Doron-Faigenboim A."/>
            <person name="Duke M.V."/>
            <person name="Gong L."/>
            <person name="Grimwood J."/>
            <person name="Grover C."/>
            <person name="Grupp K."/>
            <person name="Hu G."/>
            <person name="Lee T.H."/>
            <person name="Li J."/>
            <person name="Lin L."/>
            <person name="Liu T."/>
            <person name="Marler B.S."/>
            <person name="Page J.T."/>
            <person name="Roberts A.W."/>
            <person name="Romanel E."/>
            <person name="Sanders W.S."/>
            <person name="Szadkowski E."/>
            <person name="Tan X."/>
            <person name="Tang H."/>
            <person name="Xu C."/>
            <person name="Wang J."/>
            <person name="Wang Z."/>
            <person name="Zhang D."/>
            <person name="Zhang L."/>
            <person name="Ashrafi H."/>
            <person name="Bedon F."/>
            <person name="Bowers J.E."/>
            <person name="Brubaker C.L."/>
            <person name="Chee P.W."/>
            <person name="Das S."/>
            <person name="Gingle A.R."/>
            <person name="Haigler C.H."/>
            <person name="Harker D."/>
            <person name="Hoffmann L.V."/>
            <person name="Hovav R."/>
            <person name="Jones D.C."/>
            <person name="Lemke C."/>
            <person name="Mansoor S."/>
            <person name="ur Rahman M."/>
            <person name="Rainville L.N."/>
            <person name="Rambani A."/>
            <person name="Reddy U.K."/>
            <person name="Rong J.K."/>
            <person name="Saranga Y."/>
            <person name="Scheffler B.E."/>
            <person name="Scheffler J.A."/>
            <person name="Stelly D.M."/>
            <person name="Triplett B.A."/>
            <person name="Van Deynze A."/>
            <person name="Vaslin M.F."/>
            <person name="Waghmare V.N."/>
            <person name="Walford S.A."/>
            <person name="Wright R.J."/>
            <person name="Zaki E.A."/>
            <person name="Zhang T."/>
            <person name="Dennis E.S."/>
            <person name="Mayer K.F."/>
            <person name="Peterson D.G."/>
            <person name="Rokhsar D.S."/>
            <person name="Wang X."/>
            <person name="Schmutz J."/>
        </authorList>
    </citation>
    <scope>NUCLEOTIDE SEQUENCE [LARGE SCALE GENOMIC DNA]</scope>
</reference>
<evidence type="ECO:0000313" key="4">
    <source>
        <dbReference type="Proteomes" id="UP000032304"/>
    </source>
</evidence>
<dbReference type="GO" id="GO:0080188">
    <property type="term" value="P:gene silencing by siRNA-directed DNA methylation"/>
    <property type="evidence" value="ECO:0007669"/>
    <property type="project" value="InterPro"/>
</dbReference>
<gene>
    <name evidence="3" type="ORF">B456_011G262700</name>
</gene>
<evidence type="ECO:0000256" key="1">
    <source>
        <dbReference type="SAM" id="Coils"/>
    </source>
</evidence>
<dbReference type="eggNOG" id="ENOG502QRE8">
    <property type="taxonomic scope" value="Eukaryota"/>
</dbReference>
<dbReference type="EMBL" id="CM001750">
    <property type="protein sequence ID" value="KJB73943.1"/>
    <property type="molecule type" value="Genomic_DNA"/>
</dbReference>
<name>A0A0D2TDX9_GOSRA</name>
<proteinExistence type="predicted"/>